<keyword evidence="1" id="KW-0472">Membrane</keyword>
<dbReference type="Pfam" id="PF12822">
    <property type="entry name" value="ECF_trnsprt"/>
    <property type="match status" value="1"/>
</dbReference>
<keyword evidence="3" id="KW-1185">Reference proteome</keyword>
<dbReference type="EMBL" id="CP002582">
    <property type="protein sequence ID" value="ADZ83248.1"/>
    <property type="molecule type" value="Genomic_DNA"/>
</dbReference>
<feature type="transmembrane region" description="Helical" evidence="1">
    <location>
        <begin position="124"/>
        <end position="151"/>
    </location>
</feature>
<dbReference type="KEGG" id="cle:Clole_1522"/>
<evidence type="ECO:0000313" key="3">
    <source>
        <dbReference type="Proteomes" id="UP000008467"/>
    </source>
</evidence>
<accession>F2JJW6</accession>
<feature type="transmembrane region" description="Helical" evidence="1">
    <location>
        <begin position="23"/>
        <end position="45"/>
    </location>
</feature>
<feature type="transmembrane region" description="Helical" evidence="1">
    <location>
        <begin position="157"/>
        <end position="185"/>
    </location>
</feature>
<dbReference type="RefSeq" id="WP_013656546.1">
    <property type="nucleotide sequence ID" value="NC_015275.1"/>
</dbReference>
<dbReference type="STRING" id="642492.Clole_1522"/>
<dbReference type="HOGENOM" id="CLU_108875_1_0_9"/>
<dbReference type="Proteomes" id="UP000008467">
    <property type="component" value="Chromosome"/>
</dbReference>
<proteinExistence type="predicted"/>
<dbReference type="AlphaFoldDB" id="F2JJW6"/>
<evidence type="ECO:0000256" key="1">
    <source>
        <dbReference type="SAM" id="Phobius"/>
    </source>
</evidence>
<evidence type="ECO:0000313" key="2">
    <source>
        <dbReference type="EMBL" id="ADZ83248.1"/>
    </source>
</evidence>
<reference evidence="2 3" key="1">
    <citation type="journal article" date="2011" name="J. Bacteriol.">
        <title>Complete genome sequence of the cellulose-degrading bacterium Cellulosilyticum lentocellum.</title>
        <authorList>
            <consortium name="US DOE Joint Genome Institute"/>
            <person name="Miller D.A."/>
            <person name="Suen G."/>
            <person name="Bruce D."/>
            <person name="Copeland A."/>
            <person name="Cheng J.F."/>
            <person name="Detter C."/>
            <person name="Goodwin L.A."/>
            <person name="Han C.S."/>
            <person name="Hauser L.J."/>
            <person name="Land M.L."/>
            <person name="Lapidus A."/>
            <person name="Lucas S."/>
            <person name="Meincke L."/>
            <person name="Pitluck S."/>
            <person name="Tapia R."/>
            <person name="Teshima H."/>
            <person name="Woyke T."/>
            <person name="Fox B.G."/>
            <person name="Angert E.R."/>
            <person name="Currie C.R."/>
        </authorList>
    </citation>
    <scope>NUCLEOTIDE SEQUENCE [LARGE SCALE GENOMIC DNA]</scope>
    <source>
        <strain evidence="3">ATCC 49066 / DSM 5427 / NCIMB 11756 / RHM5</strain>
    </source>
</reference>
<evidence type="ECO:0008006" key="4">
    <source>
        <dbReference type="Google" id="ProtNLM"/>
    </source>
</evidence>
<dbReference type="Gene3D" id="1.10.1760.20">
    <property type="match status" value="1"/>
</dbReference>
<organism evidence="2 3">
    <name type="scientific">Cellulosilyticum lentocellum (strain ATCC 49066 / DSM 5427 / NCIMB 11756 / RHM5)</name>
    <name type="common">Clostridium lentocellum</name>
    <dbReference type="NCBI Taxonomy" id="642492"/>
    <lineage>
        <taxon>Bacteria</taxon>
        <taxon>Bacillati</taxon>
        <taxon>Bacillota</taxon>
        <taxon>Clostridia</taxon>
        <taxon>Lachnospirales</taxon>
        <taxon>Cellulosilyticaceae</taxon>
        <taxon>Cellulosilyticum</taxon>
    </lineage>
</organism>
<keyword evidence="1" id="KW-1133">Transmembrane helix</keyword>
<name>F2JJW6_CELLD</name>
<feature type="transmembrane region" description="Helical" evidence="1">
    <location>
        <begin position="57"/>
        <end position="78"/>
    </location>
</feature>
<protein>
    <recommendedName>
        <fullName evidence="4">ECF transporter S component</fullName>
    </recommendedName>
</protein>
<dbReference type="GO" id="GO:0022857">
    <property type="term" value="F:transmembrane transporter activity"/>
    <property type="evidence" value="ECO:0007669"/>
    <property type="project" value="InterPro"/>
</dbReference>
<sequence length="202" mass="20950">MAGAGKGKGDQNEGRTKMNVKRLAAGGLLLAMGILVPQAFHLTGVPASGAVFLPMHIPVLIAGFLLGPLYGLIIGMISPLISAMTTGMPAIARLPFMIGELATYGAISGLLFEQLGFYKRRFGIYISLLGAMLVGRIVYGLMIVGAIYLFGVKGLSIGMVGTAIITGIPGIVIQVVCIPVLILALKKGGVLSDIIRQGKKAS</sequence>
<dbReference type="InterPro" id="IPR024529">
    <property type="entry name" value="ECF_trnsprt_substrate-spec"/>
</dbReference>
<keyword evidence="1" id="KW-0812">Transmembrane</keyword>
<dbReference type="eggNOG" id="ENOG502ZW3A">
    <property type="taxonomic scope" value="Bacteria"/>
</dbReference>
<gene>
    <name evidence="2" type="ordered locus">Clole_1522</name>
</gene>